<dbReference type="PANTHER" id="PTHR32309:SF13">
    <property type="entry name" value="FERRIC ENTEROBACTIN TRANSPORT PROTEIN FEPE"/>
    <property type="match status" value="1"/>
</dbReference>
<protein>
    <submittedName>
        <fullName evidence="2">Tyrosine-protein kinase ptk</fullName>
    </submittedName>
</protein>
<proteinExistence type="predicted"/>
<sequence length="314" mass="34734">MRRTGIFATANAISKNLSVSLNSEKASVIDLSINDCSTQRAEDILGMLITVYNENWVKDKNQIAVSTSAFINERLEMIEKELGNVDEDISSYKSRHLLPDVEAVSGMFMNKSAATDNQIMELANQLYMTRFIKSYLEGEKTADRLLPVNTGVGNASLEEQISAYNGSLLSRDKLIANSSASNPLVQTLDAELKKLREGIASTVESNITTLQARIAKLQDTERKTNSQIAANPTQAKYLLSVERQQKVKESLYLFLLQKREENELSQAFTAYNTRIITPPSGSDLPTSPVKKNILLVAFAIGLLIPWGSFSCART</sequence>
<dbReference type="EMBL" id="AMCI01001513">
    <property type="protein sequence ID" value="EJX05304.1"/>
    <property type="molecule type" value="Genomic_DNA"/>
</dbReference>
<dbReference type="PANTHER" id="PTHR32309">
    <property type="entry name" value="TYROSINE-PROTEIN KINASE"/>
    <property type="match status" value="1"/>
</dbReference>
<accession>J9GEH3</accession>
<evidence type="ECO:0000259" key="1">
    <source>
        <dbReference type="Pfam" id="PF13807"/>
    </source>
</evidence>
<comment type="caution">
    <text evidence="2">The sequence shown here is derived from an EMBL/GenBank/DDBJ whole genome shotgun (WGS) entry which is preliminary data.</text>
</comment>
<gene>
    <name evidence="2" type="ORF">EVA_06587</name>
</gene>
<dbReference type="InterPro" id="IPR050445">
    <property type="entry name" value="Bact_polysacc_biosynth/exp"/>
</dbReference>
<name>J9GEH3_9ZZZZ</name>
<dbReference type="GO" id="GO:0005886">
    <property type="term" value="C:plasma membrane"/>
    <property type="evidence" value="ECO:0007669"/>
    <property type="project" value="TreeGrafter"/>
</dbReference>
<dbReference type="InterPro" id="IPR032807">
    <property type="entry name" value="GNVR"/>
</dbReference>
<dbReference type="GO" id="GO:0004713">
    <property type="term" value="F:protein tyrosine kinase activity"/>
    <property type="evidence" value="ECO:0007669"/>
    <property type="project" value="TreeGrafter"/>
</dbReference>
<organism evidence="2">
    <name type="scientific">gut metagenome</name>
    <dbReference type="NCBI Taxonomy" id="749906"/>
    <lineage>
        <taxon>unclassified sequences</taxon>
        <taxon>metagenomes</taxon>
        <taxon>organismal metagenomes</taxon>
    </lineage>
</organism>
<keyword evidence="2" id="KW-0808">Transferase</keyword>
<evidence type="ECO:0000313" key="2">
    <source>
        <dbReference type="EMBL" id="EJX05304.1"/>
    </source>
</evidence>
<feature type="domain" description="Tyrosine-protein kinase G-rich" evidence="1">
    <location>
        <begin position="234"/>
        <end position="304"/>
    </location>
</feature>
<dbReference type="Pfam" id="PF13807">
    <property type="entry name" value="GNVR"/>
    <property type="match status" value="1"/>
</dbReference>
<keyword evidence="2" id="KW-0418">Kinase</keyword>
<reference evidence="2" key="1">
    <citation type="journal article" date="2012" name="PLoS ONE">
        <title>Gene sets for utilization of primary and secondary nutrition supplies in the distal gut of endangered iberian lynx.</title>
        <authorList>
            <person name="Alcaide M."/>
            <person name="Messina E."/>
            <person name="Richter M."/>
            <person name="Bargiela R."/>
            <person name="Peplies J."/>
            <person name="Huws S.A."/>
            <person name="Newbold C.J."/>
            <person name="Golyshin P.N."/>
            <person name="Simon M.A."/>
            <person name="Lopez G."/>
            <person name="Yakimov M.M."/>
            <person name="Ferrer M."/>
        </authorList>
    </citation>
    <scope>NUCLEOTIDE SEQUENCE</scope>
</reference>
<dbReference type="AlphaFoldDB" id="J9GEH3"/>